<comment type="caution">
    <text evidence="7">The sequence shown here is derived from an EMBL/GenBank/DDBJ whole genome shotgun (WGS) entry which is preliminary data.</text>
</comment>
<reference evidence="7 8" key="1">
    <citation type="submission" date="2019-08" db="EMBL/GenBank/DDBJ databases">
        <title>In-depth cultivation of the pig gut microbiome towards novel bacterial diversity and tailored functional studies.</title>
        <authorList>
            <person name="Wylensek D."/>
            <person name="Hitch T.C.A."/>
            <person name="Clavel T."/>
        </authorList>
    </citation>
    <scope>NUCLEOTIDE SEQUENCE [LARGE SCALE GENOMIC DNA]</scope>
    <source>
        <strain evidence="7 8">BBE-744-WT-12</strain>
    </source>
</reference>
<evidence type="ECO:0000313" key="7">
    <source>
        <dbReference type="EMBL" id="MST98323.1"/>
    </source>
</evidence>
<feature type="transmembrane region" description="Helical" evidence="6">
    <location>
        <begin position="132"/>
        <end position="150"/>
    </location>
</feature>
<feature type="transmembrane region" description="Helical" evidence="6">
    <location>
        <begin position="155"/>
        <end position="172"/>
    </location>
</feature>
<keyword evidence="5 6" id="KW-0472">Membrane</keyword>
<evidence type="ECO:0000256" key="2">
    <source>
        <dbReference type="ARBA" id="ARBA00022692"/>
    </source>
</evidence>
<keyword evidence="8" id="KW-1185">Reference proteome</keyword>
<feature type="transmembrane region" description="Helical" evidence="6">
    <location>
        <begin position="201"/>
        <end position="218"/>
    </location>
</feature>
<keyword evidence="2 6" id="KW-0812">Transmembrane</keyword>
<dbReference type="Pfam" id="PF01098">
    <property type="entry name" value="FTSW_RODA_SPOVE"/>
    <property type="match status" value="1"/>
</dbReference>
<feature type="transmembrane region" description="Helical" evidence="6">
    <location>
        <begin position="178"/>
        <end position="196"/>
    </location>
</feature>
<dbReference type="EMBL" id="VUNS01000017">
    <property type="protein sequence ID" value="MST98323.1"/>
    <property type="molecule type" value="Genomic_DNA"/>
</dbReference>
<evidence type="ECO:0000256" key="4">
    <source>
        <dbReference type="ARBA" id="ARBA00022989"/>
    </source>
</evidence>
<dbReference type="GO" id="GO:0051301">
    <property type="term" value="P:cell division"/>
    <property type="evidence" value="ECO:0007669"/>
    <property type="project" value="InterPro"/>
</dbReference>
<keyword evidence="3" id="KW-0133">Cell shape</keyword>
<comment type="subcellular location">
    <subcellularLocation>
        <location evidence="1">Membrane</location>
        <topology evidence="1">Multi-pass membrane protein</topology>
    </subcellularLocation>
</comment>
<evidence type="ECO:0000313" key="8">
    <source>
        <dbReference type="Proteomes" id="UP000435649"/>
    </source>
</evidence>
<evidence type="ECO:0000256" key="1">
    <source>
        <dbReference type="ARBA" id="ARBA00004141"/>
    </source>
</evidence>
<feature type="transmembrane region" description="Helical" evidence="6">
    <location>
        <begin position="331"/>
        <end position="353"/>
    </location>
</feature>
<sequence>MTAKRKQQPDYGLPMRLLHYLGSFDFVQVTALLFLIAVGLVFIYSTGVQIGTATALQAFNRQLLWVGSGTLLWLIGSMLNLRRTEYKVLSLLFYLFTLVLLLLLPFVGQKVNGAVSWLNIPGVGFRLQPSEFAKLSLIMLLAAMFSTAVFSVNKFFCLLLSGITVAIPLVLILKEPDFGSALILLPIYLAIVFCAGLKWRYIIFVSVTSTVGFGLIVANEVLKIRPFLKGYQLNRILAFLHPEDFLASTGYQPWQAYLAVASGGLTGKGIGEGTQNSLGFLPQMAANNDFIFSIIAEETGFIGCALIFLAYLLLLYSILRTAFLTDDPFGRYLCIGIAAIIFTHCFINIGMSIGLTPVTGLSLPFVSYGGSFFLMLMAACGLIQSVYRHRDDGKS</sequence>
<dbReference type="PANTHER" id="PTHR30474:SF1">
    <property type="entry name" value="PEPTIDOGLYCAN GLYCOSYLTRANSFERASE MRDB"/>
    <property type="match status" value="1"/>
</dbReference>
<protein>
    <submittedName>
        <fullName evidence="7">Rod shape-determining protein RodA</fullName>
    </submittedName>
</protein>
<feature type="transmembrane region" description="Helical" evidence="6">
    <location>
        <begin position="88"/>
        <end position="108"/>
    </location>
</feature>
<feature type="transmembrane region" description="Helical" evidence="6">
    <location>
        <begin position="20"/>
        <end position="43"/>
    </location>
</feature>
<accession>A0A844G599</accession>
<feature type="transmembrane region" description="Helical" evidence="6">
    <location>
        <begin position="63"/>
        <end position="81"/>
    </location>
</feature>
<dbReference type="InterPro" id="IPR001182">
    <property type="entry name" value="FtsW/RodA"/>
</dbReference>
<organism evidence="7 8">
    <name type="scientific">Victivallis lenta</name>
    <dbReference type="NCBI Taxonomy" id="2606640"/>
    <lineage>
        <taxon>Bacteria</taxon>
        <taxon>Pseudomonadati</taxon>
        <taxon>Lentisphaerota</taxon>
        <taxon>Lentisphaeria</taxon>
        <taxon>Victivallales</taxon>
        <taxon>Victivallaceae</taxon>
        <taxon>Victivallis</taxon>
    </lineage>
</organism>
<dbReference type="GO" id="GO:0015648">
    <property type="term" value="F:lipid-linked peptidoglycan transporter activity"/>
    <property type="evidence" value="ECO:0007669"/>
    <property type="project" value="TreeGrafter"/>
</dbReference>
<dbReference type="AlphaFoldDB" id="A0A844G599"/>
<keyword evidence="4 6" id="KW-1133">Transmembrane helix</keyword>
<dbReference type="GO" id="GO:0032153">
    <property type="term" value="C:cell division site"/>
    <property type="evidence" value="ECO:0007669"/>
    <property type="project" value="TreeGrafter"/>
</dbReference>
<dbReference type="RefSeq" id="WP_106054714.1">
    <property type="nucleotide sequence ID" value="NZ_DBFCGB010000005.1"/>
</dbReference>
<evidence type="ECO:0000256" key="6">
    <source>
        <dbReference type="SAM" id="Phobius"/>
    </source>
</evidence>
<evidence type="ECO:0000256" key="3">
    <source>
        <dbReference type="ARBA" id="ARBA00022960"/>
    </source>
</evidence>
<dbReference type="GO" id="GO:0008360">
    <property type="term" value="P:regulation of cell shape"/>
    <property type="evidence" value="ECO:0007669"/>
    <property type="project" value="UniProtKB-KW"/>
</dbReference>
<dbReference type="Proteomes" id="UP000435649">
    <property type="component" value="Unassembled WGS sequence"/>
</dbReference>
<feature type="transmembrane region" description="Helical" evidence="6">
    <location>
        <begin position="365"/>
        <end position="387"/>
    </location>
</feature>
<gene>
    <name evidence="7" type="ORF">FYJ85_14870</name>
</gene>
<proteinExistence type="predicted"/>
<dbReference type="PANTHER" id="PTHR30474">
    <property type="entry name" value="CELL CYCLE PROTEIN"/>
    <property type="match status" value="1"/>
</dbReference>
<evidence type="ECO:0000256" key="5">
    <source>
        <dbReference type="ARBA" id="ARBA00023136"/>
    </source>
</evidence>
<name>A0A844G599_9BACT</name>
<dbReference type="GO" id="GO:0005886">
    <property type="term" value="C:plasma membrane"/>
    <property type="evidence" value="ECO:0007669"/>
    <property type="project" value="TreeGrafter"/>
</dbReference>
<feature type="transmembrane region" description="Helical" evidence="6">
    <location>
        <begin position="300"/>
        <end position="319"/>
    </location>
</feature>